<dbReference type="EMBL" id="JBGFTU010000017">
    <property type="protein sequence ID" value="MEZ0166005.1"/>
    <property type="molecule type" value="Genomic_DNA"/>
</dbReference>
<keyword evidence="1" id="KW-0808">Transferase</keyword>
<comment type="caution">
    <text evidence="7">The sequence shown here is derived from an EMBL/GenBank/DDBJ whole genome shotgun (WGS) entry which is preliminary data.</text>
</comment>
<evidence type="ECO:0000259" key="6">
    <source>
        <dbReference type="PROSITE" id="PS51481"/>
    </source>
</evidence>
<proteinExistence type="predicted"/>
<evidence type="ECO:0000256" key="3">
    <source>
        <dbReference type="ARBA" id="ARBA00022777"/>
    </source>
</evidence>
<dbReference type="InterPro" id="IPR036117">
    <property type="entry name" value="DhaL_dom_sf"/>
</dbReference>
<dbReference type="Gene3D" id="1.25.40.340">
    <property type="match status" value="1"/>
</dbReference>
<keyword evidence="3 7" id="KW-0418">Kinase</keyword>
<dbReference type="Pfam" id="PF02733">
    <property type="entry name" value="Dak1"/>
    <property type="match status" value="1"/>
</dbReference>
<dbReference type="InterPro" id="IPR004007">
    <property type="entry name" value="DhaL_dom"/>
</dbReference>
<keyword evidence="2" id="KW-0547">Nucleotide-binding</keyword>
<dbReference type="SUPFAM" id="SSF82549">
    <property type="entry name" value="DAK1/DegV-like"/>
    <property type="match status" value="1"/>
</dbReference>
<accession>A0ABV4H352</accession>
<dbReference type="PROSITE" id="PS51480">
    <property type="entry name" value="DHAL"/>
    <property type="match status" value="1"/>
</dbReference>
<dbReference type="Pfam" id="PF02734">
    <property type="entry name" value="Dak2"/>
    <property type="match status" value="1"/>
</dbReference>
<dbReference type="InterPro" id="IPR004006">
    <property type="entry name" value="DhaK_dom"/>
</dbReference>
<dbReference type="Proteomes" id="UP001565927">
    <property type="component" value="Unassembled WGS sequence"/>
</dbReference>
<dbReference type="PROSITE" id="PS51481">
    <property type="entry name" value="DHAK"/>
    <property type="match status" value="1"/>
</dbReference>
<reference evidence="7 8" key="1">
    <citation type="submission" date="2024-07" db="EMBL/GenBank/DDBJ databases">
        <authorList>
            <person name="Thanompreechachai J."/>
            <person name="Duangmal K."/>
        </authorList>
    </citation>
    <scope>NUCLEOTIDE SEQUENCE [LARGE SCALE GENOMIC DNA]</scope>
    <source>
        <strain evidence="7 8">LSe6-4</strain>
    </source>
</reference>
<dbReference type="SMART" id="SM01120">
    <property type="entry name" value="Dak2"/>
    <property type="match status" value="1"/>
</dbReference>
<dbReference type="PANTHER" id="PTHR28629:SF4">
    <property type="entry name" value="TRIOKINASE_FMN CYCLASE"/>
    <property type="match status" value="1"/>
</dbReference>
<dbReference type="InterPro" id="IPR050861">
    <property type="entry name" value="Dihydroxyacetone_Kinase"/>
</dbReference>
<dbReference type="Gene3D" id="3.30.1180.20">
    <property type="entry name" value="Dihydroxyacetone kinase, domain 2"/>
    <property type="match status" value="1"/>
</dbReference>
<feature type="domain" description="DhaK" evidence="6">
    <location>
        <begin position="7"/>
        <end position="329"/>
    </location>
</feature>
<feature type="domain" description="DhaL" evidence="5">
    <location>
        <begin position="365"/>
        <end position="567"/>
    </location>
</feature>
<dbReference type="GO" id="GO:0016301">
    <property type="term" value="F:kinase activity"/>
    <property type="evidence" value="ECO:0007669"/>
    <property type="project" value="UniProtKB-KW"/>
</dbReference>
<dbReference type="SUPFAM" id="SSF101473">
    <property type="entry name" value="DhaL-like"/>
    <property type="match status" value="1"/>
</dbReference>
<keyword evidence="4" id="KW-0067">ATP-binding</keyword>
<sequence>MTKIFGDPATFVDESVAGFVDVYSRYVQPVPHGVIRSTATPEGKVALVAGGGSGHYPAFAGYVGPGLADGAVCGNVFASPSTRWVYDVAKAAHRGGGVLLGFGNYAGDILNFGLAAERLRAEGIRAELLVVTDDVASEGQGANGQRRGIAGDVVAFKIAGAAAEAGYDFDEVVRVARHANERTRSMGIAFAGCTLPGETEPLFTVTDGHMGIGLGIHGEPGISEEPIGTPEEIADLLVEKVLAGKPEGAPDGGRIAVLVNGLGSTKYEELFLLYGPIAARLREAGHEIVAPQVGELVTSLDMAGASLTVTWLDSELEELWTAPAQCPALSVGPTIETTPAPVYEVPEDEVADYTGTPEEAQSAGRRVADLLEAVRDVLKDAEAELGRIDAIAGDGDHGTGMVNGSVAAARAARTAADAGAGAGATLAAAGGAWADRAGGTSGVIWGVLLHAFADQLGDEGEPTAQQVAAGAGASVEAVQRLAGARVGNKTMLDAQVPFAQTLAQRVEAGDDLKTAFTTAAQAATEAAEATKDLRPQIGRARPLAERSLGHPDAGAVSLALVTRTVADEL</sequence>
<evidence type="ECO:0000256" key="4">
    <source>
        <dbReference type="ARBA" id="ARBA00022840"/>
    </source>
</evidence>
<protein>
    <submittedName>
        <fullName evidence="7">Dihydroxyacetone kinase family protein</fullName>
    </submittedName>
</protein>
<dbReference type="PANTHER" id="PTHR28629">
    <property type="entry name" value="TRIOKINASE/FMN CYCLASE"/>
    <property type="match status" value="1"/>
</dbReference>
<evidence type="ECO:0000313" key="7">
    <source>
        <dbReference type="EMBL" id="MEZ0166005.1"/>
    </source>
</evidence>
<keyword evidence="8" id="KW-1185">Reference proteome</keyword>
<name>A0ABV4H352_9ACTN</name>
<dbReference type="NCBIfam" id="NF011049">
    <property type="entry name" value="PRK14479.1"/>
    <property type="match status" value="1"/>
</dbReference>
<evidence type="ECO:0000259" key="5">
    <source>
        <dbReference type="PROSITE" id="PS51480"/>
    </source>
</evidence>
<dbReference type="Gene3D" id="3.40.50.10440">
    <property type="entry name" value="Dihydroxyacetone kinase, domain 1"/>
    <property type="match status" value="1"/>
</dbReference>
<gene>
    <name evidence="7" type="ORF">AB2L27_14695</name>
</gene>
<dbReference type="RefSeq" id="WP_370442231.1">
    <property type="nucleotide sequence ID" value="NZ_JBGFTU010000017.1"/>
</dbReference>
<evidence type="ECO:0000313" key="8">
    <source>
        <dbReference type="Proteomes" id="UP001565927"/>
    </source>
</evidence>
<evidence type="ECO:0000256" key="2">
    <source>
        <dbReference type="ARBA" id="ARBA00022741"/>
    </source>
</evidence>
<organism evidence="7 8">
    <name type="scientific">Kineococcus halophytocola</name>
    <dbReference type="NCBI Taxonomy" id="3234027"/>
    <lineage>
        <taxon>Bacteria</taxon>
        <taxon>Bacillati</taxon>
        <taxon>Actinomycetota</taxon>
        <taxon>Actinomycetes</taxon>
        <taxon>Kineosporiales</taxon>
        <taxon>Kineosporiaceae</taxon>
        <taxon>Kineococcus</taxon>
    </lineage>
</organism>
<evidence type="ECO:0000256" key="1">
    <source>
        <dbReference type="ARBA" id="ARBA00022679"/>
    </source>
</evidence>